<feature type="coiled-coil region" evidence="5">
    <location>
        <begin position="432"/>
        <end position="512"/>
    </location>
</feature>
<evidence type="ECO:0000256" key="3">
    <source>
        <dbReference type="ARBA" id="ARBA00023054"/>
    </source>
</evidence>
<dbReference type="SUPFAM" id="SSF64593">
    <property type="entry name" value="Intermediate filament protein, coiled coil region"/>
    <property type="match status" value="3"/>
</dbReference>
<evidence type="ECO:0000256" key="1">
    <source>
        <dbReference type="ARBA" id="ARBA00022744"/>
    </source>
</evidence>
<dbReference type="InterPro" id="IPR003054">
    <property type="entry name" value="Keratin_II"/>
</dbReference>
<evidence type="ECO:0000256" key="7">
    <source>
        <dbReference type="SAM" id="SignalP"/>
    </source>
</evidence>
<reference evidence="9 10" key="1">
    <citation type="submission" date="2024-08" db="EMBL/GenBank/DDBJ databases">
        <title>The draft genome of Apodemus speciosus.</title>
        <authorList>
            <person name="Nabeshima K."/>
            <person name="Suzuki S."/>
            <person name="Onuma M."/>
        </authorList>
    </citation>
    <scope>NUCLEOTIDE SEQUENCE [LARGE SCALE GENOMIC DNA]</scope>
    <source>
        <strain evidence="9">IB14-021</strain>
    </source>
</reference>
<evidence type="ECO:0000313" key="10">
    <source>
        <dbReference type="Proteomes" id="UP001623349"/>
    </source>
</evidence>
<keyword evidence="1" id="KW-0416">Keratin</keyword>
<evidence type="ECO:0000256" key="6">
    <source>
        <dbReference type="SAM" id="MobiDB-lite"/>
    </source>
</evidence>
<dbReference type="Pfam" id="PF16208">
    <property type="entry name" value="Keratin_2_head"/>
    <property type="match status" value="1"/>
</dbReference>
<keyword evidence="10" id="KW-1185">Reference proteome</keyword>
<feature type="domain" description="IF rod" evidence="8">
    <location>
        <begin position="190"/>
        <end position="534"/>
    </location>
</feature>
<keyword evidence="2 4" id="KW-0403">Intermediate filament</keyword>
<dbReference type="Gene3D" id="1.20.5.500">
    <property type="entry name" value="Single helix bin"/>
    <property type="match status" value="1"/>
</dbReference>
<keyword evidence="3 5" id="KW-0175">Coiled coil</keyword>
<dbReference type="EMBL" id="BAAFST010000015">
    <property type="protein sequence ID" value="GAB1299878.1"/>
    <property type="molecule type" value="Genomic_DNA"/>
</dbReference>
<dbReference type="PRINTS" id="PR01276">
    <property type="entry name" value="TYPE2KERATIN"/>
</dbReference>
<dbReference type="PANTHER" id="PTHR45616">
    <property type="entry name" value="GATA-TYPE DOMAIN-CONTAINING PROTEIN"/>
    <property type="match status" value="1"/>
</dbReference>
<feature type="coiled-coil region" evidence="5">
    <location>
        <begin position="299"/>
        <end position="333"/>
    </location>
</feature>
<dbReference type="PROSITE" id="PS00226">
    <property type="entry name" value="IF_ROD_1"/>
    <property type="match status" value="1"/>
</dbReference>
<feature type="signal peptide" evidence="7">
    <location>
        <begin position="1"/>
        <end position="22"/>
    </location>
</feature>
<dbReference type="SMART" id="SM01391">
    <property type="entry name" value="Filament"/>
    <property type="match status" value="1"/>
</dbReference>
<dbReference type="InterPro" id="IPR032444">
    <property type="entry name" value="Keratin_2_head"/>
</dbReference>
<dbReference type="Gene3D" id="1.20.5.1160">
    <property type="entry name" value="Vasodilator-stimulated phosphoprotein"/>
    <property type="match status" value="1"/>
</dbReference>
<dbReference type="Pfam" id="PF00038">
    <property type="entry name" value="Filament"/>
    <property type="match status" value="2"/>
</dbReference>
<accession>A0ABQ0FKW4</accession>
<evidence type="ECO:0000313" key="9">
    <source>
        <dbReference type="EMBL" id="GAB1299878.1"/>
    </source>
</evidence>
<dbReference type="PANTHER" id="PTHR45616:SF12">
    <property type="entry name" value="KERATIN, TYPE II CUTICULAR HB2"/>
    <property type="match status" value="1"/>
</dbReference>
<proteinExistence type="inferred from homology"/>
<dbReference type="Gene3D" id="1.20.5.170">
    <property type="match status" value="1"/>
</dbReference>
<evidence type="ECO:0000259" key="8">
    <source>
        <dbReference type="PROSITE" id="PS51842"/>
    </source>
</evidence>
<comment type="similarity">
    <text evidence="4">Belongs to the intermediate filament family.</text>
</comment>
<feature type="chain" id="PRO_5046339890" evidence="7">
    <location>
        <begin position="23"/>
        <end position="621"/>
    </location>
</feature>
<feature type="region of interest" description="Disordered" evidence="6">
    <location>
        <begin position="390"/>
        <end position="412"/>
    </location>
</feature>
<dbReference type="Proteomes" id="UP001623349">
    <property type="component" value="Unassembled WGS sequence"/>
</dbReference>
<protein>
    <submittedName>
        <fullName evidence="9">Keratin, type II cuticular Hb2</fullName>
    </submittedName>
</protein>
<gene>
    <name evidence="9" type="ORF">APTSU1_001511500</name>
</gene>
<sequence>MYLQAIAGLITIWGAGLMIVQTSHHSCLAAAQTGDCPDECCGPSISAQRTLGPAVQEHGGFQCRGPTSASQAMSCRNFQLSSRCGNRSFSSCSAIMPRMVTHYEVSKGPCRPGSGGGLRALGCLGSRSLCNVGLGKPRVASRCSMPGFGYRAGASCGSPACITPVTINESLLVPLELEIDPTVQRVKRDEKEQIKCLNNRFASFINKVRFLEQKNKLLETKWNFMQQQRSCQSNMEPLFEGYICALRRQLDCVSGDHGRLQAELCSLQDALEGYKKKYEEELSLRPCAENEFVTLKKDVDTAFLVKADLETNLEALEHEIEFLKALFEEEISLLQSQISETSVIVKMDNSRELDVDGIIAEIKAQYDDIASRSKAEAEAWYQCRSAEHGAADAAGPGRGSKPAFSETEPRAGNKHDRYEELRMTAGNHCDNLRNRKNEILEMNKLIQRLQQDIETVKGQRCKLEGAIAQAEQQGEAALTDAKCKLAGLEEALQKAKQDMACLLKEYQEVMNSKLGLDIEIATYRRLLEGEEHRLCEGVGPVNISVSSSKGAVLYEPCVLGTPMLRTEYCTGTTGVLRNSGGCSVVGTGELYIPCEAQGLLGCGSGRSSSMKMGAGSNACSR</sequence>
<name>A0ABQ0FKW4_APOSI</name>
<evidence type="ECO:0000256" key="4">
    <source>
        <dbReference type="RuleBase" id="RU000685"/>
    </source>
</evidence>
<dbReference type="InterPro" id="IPR018039">
    <property type="entry name" value="IF_conserved"/>
</dbReference>
<dbReference type="InterPro" id="IPR039008">
    <property type="entry name" value="IF_rod_dom"/>
</dbReference>
<comment type="caution">
    <text evidence="9">The sequence shown here is derived from an EMBL/GenBank/DDBJ whole genome shotgun (WGS) entry which is preliminary data.</text>
</comment>
<evidence type="ECO:0000256" key="5">
    <source>
        <dbReference type="SAM" id="Coils"/>
    </source>
</evidence>
<dbReference type="PROSITE" id="PS51842">
    <property type="entry name" value="IF_ROD_2"/>
    <property type="match status" value="1"/>
</dbReference>
<organism evidence="9 10">
    <name type="scientific">Apodemus speciosus</name>
    <name type="common">Large Japanese field mouse</name>
    <dbReference type="NCBI Taxonomy" id="105296"/>
    <lineage>
        <taxon>Eukaryota</taxon>
        <taxon>Metazoa</taxon>
        <taxon>Chordata</taxon>
        <taxon>Craniata</taxon>
        <taxon>Vertebrata</taxon>
        <taxon>Euteleostomi</taxon>
        <taxon>Mammalia</taxon>
        <taxon>Eutheria</taxon>
        <taxon>Euarchontoglires</taxon>
        <taxon>Glires</taxon>
        <taxon>Rodentia</taxon>
        <taxon>Myomorpha</taxon>
        <taxon>Muroidea</taxon>
        <taxon>Muridae</taxon>
        <taxon>Murinae</taxon>
        <taxon>Apodemus</taxon>
    </lineage>
</organism>
<keyword evidence="7" id="KW-0732">Signal</keyword>
<evidence type="ECO:0000256" key="2">
    <source>
        <dbReference type="ARBA" id="ARBA00022754"/>
    </source>
</evidence>